<gene>
    <name evidence="2" type="ORF">N7482_005819</name>
</gene>
<dbReference type="RefSeq" id="XP_056543499.1">
    <property type="nucleotide sequence ID" value="XM_056687944.1"/>
</dbReference>
<accession>A0A9W9I5A7</accession>
<keyword evidence="3" id="KW-1185">Reference proteome</keyword>
<organism evidence="2 3">
    <name type="scientific">Penicillium canariense</name>
    <dbReference type="NCBI Taxonomy" id="189055"/>
    <lineage>
        <taxon>Eukaryota</taxon>
        <taxon>Fungi</taxon>
        <taxon>Dikarya</taxon>
        <taxon>Ascomycota</taxon>
        <taxon>Pezizomycotina</taxon>
        <taxon>Eurotiomycetes</taxon>
        <taxon>Eurotiomycetidae</taxon>
        <taxon>Eurotiales</taxon>
        <taxon>Aspergillaceae</taxon>
        <taxon>Penicillium</taxon>
    </lineage>
</organism>
<dbReference type="AlphaFoldDB" id="A0A9W9I5A7"/>
<evidence type="ECO:0000313" key="2">
    <source>
        <dbReference type="EMBL" id="KAJ5167038.1"/>
    </source>
</evidence>
<feature type="region of interest" description="Disordered" evidence="1">
    <location>
        <begin position="128"/>
        <end position="149"/>
    </location>
</feature>
<proteinExistence type="predicted"/>
<evidence type="ECO:0000256" key="1">
    <source>
        <dbReference type="SAM" id="MobiDB-lite"/>
    </source>
</evidence>
<reference evidence="2" key="2">
    <citation type="journal article" date="2023" name="IMA Fungus">
        <title>Comparative genomic study of the Penicillium genus elucidates a diverse pangenome and 15 lateral gene transfer events.</title>
        <authorList>
            <person name="Petersen C."/>
            <person name="Sorensen T."/>
            <person name="Nielsen M.R."/>
            <person name="Sondergaard T.E."/>
            <person name="Sorensen J.L."/>
            <person name="Fitzpatrick D.A."/>
            <person name="Frisvad J.C."/>
            <person name="Nielsen K.L."/>
        </authorList>
    </citation>
    <scope>NUCLEOTIDE SEQUENCE</scope>
    <source>
        <strain evidence="2">IBT 26290</strain>
    </source>
</reference>
<dbReference type="EMBL" id="JAPQKN010000003">
    <property type="protein sequence ID" value="KAJ5167038.1"/>
    <property type="molecule type" value="Genomic_DNA"/>
</dbReference>
<comment type="caution">
    <text evidence="2">The sequence shown here is derived from an EMBL/GenBank/DDBJ whole genome shotgun (WGS) entry which is preliminary data.</text>
</comment>
<reference evidence="2" key="1">
    <citation type="submission" date="2022-11" db="EMBL/GenBank/DDBJ databases">
        <authorList>
            <person name="Petersen C."/>
        </authorList>
    </citation>
    <scope>NUCLEOTIDE SEQUENCE</scope>
    <source>
        <strain evidence="2">IBT 26290</strain>
    </source>
</reference>
<dbReference type="Proteomes" id="UP001149163">
    <property type="component" value="Unassembled WGS sequence"/>
</dbReference>
<evidence type="ECO:0000313" key="3">
    <source>
        <dbReference type="Proteomes" id="UP001149163"/>
    </source>
</evidence>
<sequence>MLTFHCWLSGHSDTPWTVNSILSLNREEGRHIQSVSCAPSPLVLGTECAATSIRSEPPVVSPGSPLGEPTIAATDRDCCSLMPGCLRMPAAPALSLSGRPVSSCRHSSAQPPFSAFDASPMLNILPRSTTPPQSSPARGPARGLPAMQRPVPRWTPRLEVELQRQQERATPISWLGLCDDPGLFPLHQAVGANLHGQQWVAFGRTSLSTFNIEDAIGLGNGLLSAVTSLLASTIGNSAKLGCLIDAENLQETPA</sequence>
<name>A0A9W9I5A7_9EURO</name>
<dbReference type="GeneID" id="81427120"/>
<protein>
    <submittedName>
        <fullName evidence="2">Uncharacterized protein</fullName>
    </submittedName>
</protein>